<organism evidence="1 2">
    <name type="scientific">Gossypium barbadense</name>
    <name type="common">Sea Island cotton</name>
    <name type="synonym">Hibiscus barbadensis</name>
    <dbReference type="NCBI Taxonomy" id="3634"/>
    <lineage>
        <taxon>Eukaryota</taxon>
        <taxon>Viridiplantae</taxon>
        <taxon>Streptophyta</taxon>
        <taxon>Embryophyta</taxon>
        <taxon>Tracheophyta</taxon>
        <taxon>Spermatophyta</taxon>
        <taxon>Magnoliopsida</taxon>
        <taxon>eudicotyledons</taxon>
        <taxon>Gunneridae</taxon>
        <taxon>Pentapetalae</taxon>
        <taxon>rosids</taxon>
        <taxon>malvids</taxon>
        <taxon>Malvales</taxon>
        <taxon>Malvaceae</taxon>
        <taxon>Malvoideae</taxon>
        <taxon>Gossypium</taxon>
    </lineage>
</organism>
<name>A0A2P5WZ73_GOSBA</name>
<dbReference type="AlphaFoldDB" id="A0A2P5WZ73"/>
<protein>
    <submittedName>
        <fullName evidence="1">Uncharacterized protein</fullName>
    </submittedName>
</protein>
<gene>
    <name evidence="1" type="ORF">GOBAR_AA24316</name>
</gene>
<reference evidence="1 2" key="1">
    <citation type="submission" date="2015-01" db="EMBL/GenBank/DDBJ databases">
        <title>Genome of allotetraploid Gossypium barbadense reveals genomic plasticity and fiber elongation in cotton evolution.</title>
        <authorList>
            <person name="Chen X."/>
            <person name="Liu X."/>
            <person name="Zhao B."/>
            <person name="Zheng H."/>
            <person name="Hu Y."/>
            <person name="Lu G."/>
            <person name="Yang C."/>
            <person name="Chen J."/>
            <person name="Shan C."/>
            <person name="Zhang L."/>
            <person name="Zhou Y."/>
            <person name="Wang L."/>
            <person name="Guo W."/>
            <person name="Bai Y."/>
            <person name="Ruan J."/>
            <person name="Shangguan X."/>
            <person name="Mao Y."/>
            <person name="Jiang J."/>
            <person name="Zhu Y."/>
            <person name="Lei J."/>
            <person name="Kang H."/>
            <person name="Chen S."/>
            <person name="He X."/>
            <person name="Wang R."/>
            <person name="Wang Y."/>
            <person name="Chen J."/>
            <person name="Wang L."/>
            <person name="Yu S."/>
            <person name="Wang B."/>
            <person name="Wei J."/>
            <person name="Song S."/>
            <person name="Lu X."/>
            <person name="Gao Z."/>
            <person name="Gu W."/>
            <person name="Deng X."/>
            <person name="Ma D."/>
            <person name="Wang S."/>
            <person name="Liang W."/>
            <person name="Fang L."/>
            <person name="Cai C."/>
            <person name="Zhu X."/>
            <person name="Zhou B."/>
            <person name="Zhang Y."/>
            <person name="Chen Z."/>
            <person name="Xu S."/>
            <person name="Zhu R."/>
            <person name="Wang S."/>
            <person name="Zhang T."/>
            <person name="Zhao G."/>
        </authorList>
    </citation>
    <scope>NUCLEOTIDE SEQUENCE [LARGE SCALE GENOMIC DNA]</scope>
    <source>
        <strain evidence="2">cv. Xinhai21</strain>
        <tissue evidence="1">Leaf</tissue>
    </source>
</reference>
<sequence>MQLVEDDDVETMIALYCSLGNVEPIELFAELADVEPGEDFTDLVLDKVLDDTNDKGIDDDENINNPSLGNPTQGIVIWNDHSAYILSVDPNVAYASEFQEYPNIIPSHMLVPDPKSEELVVGYELQQHQFRQRIARLQDETNSDKGDGGQYTKSEVDVCKNIFPAVGNFLGDKARWASSGYPDQVLGPRVSNGCLR</sequence>
<evidence type="ECO:0000313" key="2">
    <source>
        <dbReference type="Proteomes" id="UP000239757"/>
    </source>
</evidence>
<dbReference type="EMBL" id="KZ666068">
    <property type="protein sequence ID" value="PPR96351.1"/>
    <property type="molecule type" value="Genomic_DNA"/>
</dbReference>
<evidence type="ECO:0000313" key="1">
    <source>
        <dbReference type="EMBL" id="PPR96351.1"/>
    </source>
</evidence>
<accession>A0A2P5WZ73</accession>
<dbReference type="Proteomes" id="UP000239757">
    <property type="component" value="Unassembled WGS sequence"/>
</dbReference>
<proteinExistence type="predicted"/>